<feature type="transmembrane region" description="Helical" evidence="1">
    <location>
        <begin position="130"/>
        <end position="148"/>
    </location>
</feature>
<feature type="transmembrane region" description="Helical" evidence="1">
    <location>
        <begin position="12"/>
        <end position="33"/>
    </location>
</feature>
<gene>
    <name evidence="2" type="ORF">AMETH_4845</name>
</gene>
<keyword evidence="1" id="KW-0812">Transmembrane</keyword>
<feature type="transmembrane region" description="Helical" evidence="1">
    <location>
        <begin position="97"/>
        <end position="118"/>
    </location>
</feature>
<dbReference type="RefSeq" id="WP_017983772.1">
    <property type="nucleotide sequence ID" value="NZ_AQUL01000001.1"/>
</dbReference>
<dbReference type="OrthoDB" id="3635896at2"/>
<evidence type="ECO:0000313" key="3">
    <source>
        <dbReference type="Proteomes" id="UP000062973"/>
    </source>
</evidence>
<proteinExistence type="predicted"/>
<name>A0A076N4L8_AMYME</name>
<dbReference type="PATRIC" id="fig|1068978.7.peg.5209"/>
<dbReference type="eggNOG" id="ENOG5033TX5">
    <property type="taxonomic scope" value="Bacteria"/>
</dbReference>
<dbReference type="HOGENOM" id="CLU_1431829_0_0_11"/>
<reference evidence="2 3" key="1">
    <citation type="submission" date="2014-07" db="EMBL/GenBank/DDBJ databases">
        <title>Whole Genome Sequence of the Amycolatopsis methanolica 239.</title>
        <authorList>
            <person name="Tang B."/>
        </authorList>
    </citation>
    <scope>NUCLEOTIDE SEQUENCE [LARGE SCALE GENOMIC DNA]</scope>
    <source>
        <strain evidence="2 3">239</strain>
    </source>
</reference>
<dbReference type="Proteomes" id="UP000062973">
    <property type="component" value="Chromosome"/>
</dbReference>
<accession>A0A076N4L8</accession>
<evidence type="ECO:0000313" key="2">
    <source>
        <dbReference type="EMBL" id="AIJ24937.1"/>
    </source>
</evidence>
<sequence>MGELEDVQIPVLVAWSLTVAFALLAVPSVVRLVRLDALTTTPDTRQQDVAELLMVLAMLAMVSPLGGPIPAAGWQAILVLTAGWFLVAALRGRRCCAMHHLVSAAAMLYMITAMPGHHDGPWMAMTPGRLAWPVLALAAIGYFAVDSVRSGILGARWARTESLRDHRAVRQVCRALMGVGMAYMLVSGL</sequence>
<feature type="transmembrane region" description="Helical" evidence="1">
    <location>
        <begin position="49"/>
        <end position="66"/>
    </location>
</feature>
<organism evidence="2 3">
    <name type="scientific">Amycolatopsis methanolica 239</name>
    <dbReference type="NCBI Taxonomy" id="1068978"/>
    <lineage>
        <taxon>Bacteria</taxon>
        <taxon>Bacillati</taxon>
        <taxon>Actinomycetota</taxon>
        <taxon>Actinomycetes</taxon>
        <taxon>Pseudonocardiales</taxon>
        <taxon>Pseudonocardiaceae</taxon>
        <taxon>Amycolatopsis</taxon>
        <taxon>Amycolatopsis methanolica group</taxon>
    </lineage>
</organism>
<keyword evidence="1" id="KW-0472">Membrane</keyword>
<dbReference type="EMBL" id="CP009110">
    <property type="protein sequence ID" value="AIJ24937.1"/>
    <property type="molecule type" value="Genomic_DNA"/>
</dbReference>
<dbReference type="Pfam" id="PF17197">
    <property type="entry name" value="DUF5134"/>
    <property type="match status" value="1"/>
</dbReference>
<dbReference type="AlphaFoldDB" id="A0A076N4L8"/>
<keyword evidence="3" id="KW-1185">Reference proteome</keyword>
<keyword evidence="1" id="KW-1133">Transmembrane helix</keyword>
<dbReference type="InterPro" id="IPR033458">
    <property type="entry name" value="DUF5134"/>
</dbReference>
<protein>
    <submittedName>
        <fullName evidence="2">Uncharacterized protein</fullName>
    </submittedName>
</protein>
<feature type="transmembrane region" description="Helical" evidence="1">
    <location>
        <begin position="72"/>
        <end position="90"/>
    </location>
</feature>
<evidence type="ECO:0000256" key="1">
    <source>
        <dbReference type="SAM" id="Phobius"/>
    </source>
</evidence>
<dbReference type="KEGG" id="amq:AMETH_4845"/>